<feature type="domain" description="YgjP-like metallopeptidase" evidence="1">
    <location>
        <begin position="31"/>
        <end position="237"/>
    </location>
</feature>
<dbReference type="EMBL" id="VSSQ01000174">
    <property type="protein sequence ID" value="MPL83323.1"/>
    <property type="molecule type" value="Genomic_DNA"/>
</dbReference>
<sequence>MRDNVSHMGPAVVWNGEDIPIKVIYSNRRRSWAIEVTTEGDVLVRVPSAIPEKRAVEIAQSRVEWIAKQQSVFQKRRADPRSYADGEQILFFGESLTIRRTIGPSRAEISEGTLHLSIPDSFSSDDSEKLARDMITLLYQRLGTVVLDPYVKKYSELAGVNKPQLRMKLQKKKWGCCTPKNGIIINARVLLAPKIVAEYLVVHEIVHLRFPHHQKNYWDEVGRLMPDYKNVEKLMKKDGWMWEF</sequence>
<proteinExistence type="predicted"/>
<dbReference type="InterPro" id="IPR002725">
    <property type="entry name" value="YgjP-like_metallopeptidase"/>
</dbReference>
<dbReference type="AlphaFoldDB" id="A0A644UXB4"/>
<dbReference type="CDD" id="cd07344">
    <property type="entry name" value="M48_yhfN_like"/>
    <property type="match status" value="1"/>
</dbReference>
<name>A0A644UXB4_9ZZZZ</name>
<dbReference type="Pfam" id="PF01863">
    <property type="entry name" value="YgjP-like"/>
    <property type="match status" value="1"/>
</dbReference>
<gene>
    <name evidence="2" type="ORF">SDC9_29277</name>
</gene>
<evidence type="ECO:0000259" key="1">
    <source>
        <dbReference type="Pfam" id="PF01863"/>
    </source>
</evidence>
<accession>A0A644UXB4</accession>
<dbReference type="Gene3D" id="3.30.2010.10">
    <property type="entry name" value="Metalloproteases ('zincins'), catalytic domain"/>
    <property type="match status" value="1"/>
</dbReference>
<organism evidence="2">
    <name type="scientific">bioreactor metagenome</name>
    <dbReference type="NCBI Taxonomy" id="1076179"/>
    <lineage>
        <taxon>unclassified sequences</taxon>
        <taxon>metagenomes</taxon>
        <taxon>ecological metagenomes</taxon>
    </lineage>
</organism>
<dbReference type="PANTHER" id="PTHR30399:SF1">
    <property type="entry name" value="UTP PYROPHOSPHATASE"/>
    <property type="match status" value="1"/>
</dbReference>
<protein>
    <recommendedName>
        <fullName evidence="1">YgjP-like metallopeptidase domain-containing protein</fullName>
    </recommendedName>
</protein>
<dbReference type="PANTHER" id="PTHR30399">
    <property type="entry name" value="UNCHARACTERIZED PROTEIN YGJP"/>
    <property type="match status" value="1"/>
</dbReference>
<reference evidence="2" key="1">
    <citation type="submission" date="2019-08" db="EMBL/GenBank/DDBJ databases">
        <authorList>
            <person name="Kucharzyk K."/>
            <person name="Murdoch R.W."/>
            <person name="Higgins S."/>
            <person name="Loffler F."/>
        </authorList>
    </citation>
    <scope>NUCLEOTIDE SEQUENCE</scope>
</reference>
<dbReference type="InterPro" id="IPR053136">
    <property type="entry name" value="UTP_pyrophosphatase-like"/>
</dbReference>
<evidence type="ECO:0000313" key="2">
    <source>
        <dbReference type="EMBL" id="MPL83323.1"/>
    </source>
</evidence>
<comment type="caution">
    <text evidence="2">The sequence shown here is derived from an EMBL/GenBank/DDBJ whole genome shotgun (WGS) entry which is preliminary data.</text>
</comment>